<gene>
    <name evidence="1" type="ORF">AXG93_669s1020</name>
</gene>
<protein>
    <submittedName>
        <fullName evidence="1">Uncharacterized protein</fullName>
    </submittedName>
</protein>
<sequence>MAMEQGVLPCDNGDVKFQWMDGCPCGFPLRRQVMEDGDHRADPWGVLTCPLLFHQRLSEALLSPRDPAPHNFHLPPATTLLSLGDKTLDPT</sequence>
<dbReference type="AlphaFoldDB" id="A0A176WAB3"/>
<proteinExistence type="predicted"/>
<dbReference type="Proteomes" id="UP000077202">
    <property type="component" value="Unassembled WGS sequence"/>
</dbReference>
<comment type="caution">
    <text evidence="1">The sequence shown here is derived from an EMBL/GenBank/DDBJ whole genome shotgun (WGS) entry which is preliminary data.</text>
</comment>
<reference evidence="1" key="1">
    <citation type="submission" date="2016-03" db="EMBL/GenBank/DDBJ databases">
        <title>Mechanisms controlling the formation of the plant cell surface in tip-growing cells are functionally conserved among land plants.</title>
        <authorList>
            <person name="Honkanen S."/>
            <person name="Jones V.A."/>
            <person name="Morieri G."/>
            <person name="Champion C."/>
            <person name="Hetherington A.J."/>
            <person name="Kelly S."/>
            <person name="Saint-Marcoux D."/>
            <person name="Proust H."/>
            <person name="Prescott H."/>
            <person name="Dolan L."/>
        </authorList>
    </citation>
    <scope>NUCLEOTIDE SEQUENCE [LARGE SCALE GENOMIC DNA]</scope>
    <source>
        <tissue evidence="1">Whole gametophyte</tissue>
    </source>
</reference>
<name>A0A176WAB3_MARPO</name>
<organism evidence="1 2">
    <name type="scientific">Marchantia polymorpha subsp. ruderalis</name>
    <dbReference type="NCBI Taxonomy" id="1480154"/>
    <lineage>
        <taxon>Eukaryota</taxon>
        <taxon>Viridiplantae</taxon>
        <taxon>Streptophyta</taxon>
        <taxon>Embryophyta</taxon>
        <taxon>Marchantiophyta</taxon>
        <taxon>Marchantiopsida</taxon>
        <taxon>Marchantiidae</taxon>
        <taxon>Marchantiales</taxon>
        <taxon>Marchantiaceae</taxon>
        <taxon>Marchantia</taxon>
    </lineage>
</organism>
<dbReference type="EMBL" id="LVLJ01001379">
    <property type="protein sequence ID" value="OAE29954.1"/>
    <property type="molecule type" value="Genomic_DNA"/>
</dbReference>
<accession>A0A176WAB3</accession>
<keyword evidence="2" id="KW-1185">Reference proteome</keyword>
<evidence type="ECO:0000313" key="2">
    <source>
        <dbReference type="Proteomes" id="UP000077202"/>
    </source>
</evidence>
<evidence type="ECO:0000313" key="1">
    <source>
        <dbReference type="EMBL" id="OAE29954.1"/>
    </source>
</evidence>